<evidence type="ECO:0000313" key="13">
    <source>
        <dbReference type="Proteomes" id="UP000789739"/>
    </source>
</evidence>
<dbReference type="PRINTS" id="PR00742">
    <property type="entry name" value="GLHYDRLASE35"/>
</dbReference>
<dbReference type="InterPro" id="IPR008979">
    <property type="entry name" value="Galactose-bd-like_sf"/>
</dbReference>
<evidence type="ECO:0000256" key="2">
    <source>
        <dbReference type="ARBA" id="ARBA00009809"/>
    </source>
</evidence>
<evidence type="ECO:0000256" key="8">
    <source>
        <dbReference type="RuleBase" id="RU003679"/>
    </source>
</evidence>
<dbReference type="InterPro" id="IPR031330">
    <property type="entry name" value="Gly_Hdrlase_35_cat"/>
</dbReference>
<dbReference type="InterPro" id="IPR017853">
    <property type="entry name" value="GH"/>
</dbReference>
<feature type="domain" description="Beta-galactosidase jelly roll" evidence="11">
    <location>
        <begin position="951"/>
        <end position="1031"/>
    </location>
</feature>
<dbReference type="Proteomes" id="UP000789739">
    <property type="component" value="Unassembled WGS sequence"/>
</dbReference>
<organism evidence="12 13">
    <name type="scientific">Paraglomus brasilianum</name>
    <dbReference type="NCBI Taxonomy" id="144538"/>
    <lineage>
        <taxon>Eukaryota</taxon>
        <taxon>Fungi</taxon>
        <taxon>Fungi incertae sedis</taxon>
        <taxon>Mucoromycota</taxon>
        <taxon>Glomeromycotina</taxon>
        <taxon>Glomeromycetes</taxon>
        <taxon>Paraglomerales</taxon>
        <taxon>Paraglomeraceae</taxon>
        <taxon>Paraglomus</taxon>
    </lineage>
</organism>
<proteinExistence type="inferred from homology"/>
<feature type="domain" description="Glycoside hydrolase 35 catalytic" evidence="10">
    <location>
        <begin position="53"/>
        <end position="211"/>
    </location>
</feature>
<evidence type="ECO:0000256" key="3">
    <source>
        <dbReference type="ARBA" id="ARBA00012756"/>
    </source>
</evidence>
<keyword evidence="7" id="KW-0326">Glycosidase</keyword>
<feature type="domain" description="Glycoside hydrolase 35 catalytic" evidence="10">
    <location>
        <begin position="330"/>
        <end position="426"/>
    </location>
</feature>
<dbReference type="InterPro" id="IPR001944">
    <property type="entry name" value="Glycoside_Hdrlase_35"/>
</dbReference>
<dbReference type="EMBL" id="CAJVPI010000362">
    <property type="protein sequence ID" value="CAG8525064.1"/>
    <property type="molecule type" value="Genomic_DNA"/>
</dbReference>
<comment type="similarity">
    <text evidence="2 8">Belongs to the glycosyl hydrolase 35 family.</text>
</comment>
<evidence type="ECO:0000256" key="1">
    <source>
        <dbReference type="ARBA" id="ARBA00001412"/>
    </source>
</evidence>
<name>A0A9N9FDA2_9GLOM</name>
<keyword evidence="13" id="KW-1185">Reference proteome</keyword>
<dbReference type="SUPFAM" id="SSF49785">
    <property type="entry name" value="Galactose-binding domain-like"/>
    <property type="match status" value="2"/>
</dbReference>
<comment type="caution">
    <text evidence="12">The sequence shown here is derived from an EMBL/GenBank/DDBJ whole genome shotgun (WGS) entry which is preliminary data.</text>
</comment>
<comment type="catalytic activity">
    <reaction evidence="1">
        <text>Hydrolysis of terminal non-reducing beta-D-galactose residues in beta-D-galactosides.</text>
        <dbReference type="EC" id="3.2.1.23"/>
    </reaction>
</comment>
<dbReference type="Pfam" id="PF13364">
    <property type="entry name" value="BetaGal_ABD2"/>
    <property type="match status" value="1"/>
</dbReference>
<feature type="region of interest" description="Disordered" evidence="9">
    <location>
        <begin position="651"/>
        <end position="670"/>
    </location>
</feature>
<dbReference type="Pfam" id="PF01301">
    <property type="entry name" value="Glyco_hydro_35"/>
    <property type="match status" value="2"/>
</dbReference>
<dbReference type="GO" id="GO:0005975">
    <property type="term" value="P:carbohydrate metabolic process"/>
    <property type="evidence" value="ECO:0007669"/>
    <property type="project" value="InterPro"/>
</dbReference>
<evidence type="ECO:0000256" key="7">
    <source>
        <dbReference type="ARBA" id="ARBA00023295"/>
    </source>
</evidence>
<evidence type="ECO:0000256" key="6">
    <source>
        <dbReference type="ARBA" id="ARBA00023180"/>
    </source>
</evidence>
<evidence type="ECO:0000256" key="4">
    <source>
        <dbReference type="ARBA" id="ARBA00022729"/>
    </source>
</evidence>
<evidence type="ECO:0000259" key="10">
    <source>
        <dbReference type="Pfam" id="PF01301"/>
    </source>
</evidence>
<dbReference type="Gene3D" id="2.60.120.260">
    <property type="entry name" value="Galactose-binding domain-like"/>
    <property type="match status" value="2"/>
</dbReference>
<dbReference type="OrthoDB" id="1657402at2759"/>
<dbReference type="PANTHER" id="PTHR23421">
    <property type="entry name" value="BETA-GALACTOSIDASE RELATED"/>
    <property type="match status" value="1"/>
</dbReference>
<dbReference type="Gene3D" id="3.20.20.80">
    <property type="entry name" value="Glycosidases"/>
    <property type="match status" value="1"/>
</dbReference>
<gene>
    <name evidence="12" type="ORF">PBRASI_LOCUS3827</name>
</gene>
<dbReference type="AlphaFoldDB" id="A0A9N9FDA2"/>
<evidence type="ECO:0000313" key="12">
    <source>
        <dbReference type="EMBL" id="CAG8525064.1"/>
    </source>
</evidence>
<dbReference type="InterPro" id="IPR025300">
    <property type="entry name" value="BetaGal_jelly_roll_dom"/>
</dbReference>
<keyword evidence="5" id="KW-0378">Hydrolase</keyword>
<reference evidence="12" key="1">
    <citation type="submission" date="2021-06" db="EMBL/GenBank/DDBJ databases">
        <authorList>
            <person name="Kallberg Y."/>
            <person name="Tangrot J."/>
            <person name="Rosling A."/>
        </authorList>
    </citation>
    <scope>NUCLEOTIDE SEQUENCE</scope>
    <source>
        <strain evidence="12">BR232B</strain>
    </source>
</reference>
<accession>A0A9N9FDA2</accession>
<sequence>MILYVVIVGLFILFPLYIYLIESRKGCLEISTAQCAYNRAQYGAALNWDEHCFYINGHPLLIISCDFFYWRIPDQSRWESILKKYKSNGFNCVRICFHWGFHSPDEGKYYFERNRDIEYLLRLCEKIKLFVLAAPGPYICSETQAGGYPFWLLDKNLRVRHMDFTGYKKYDERFAAYEREWFEVLLPIIAKHQITTKPDGCVIGMQIENKLIESKCGIPFGLHDEIRFLCKVARDCGINVPLFNNDPAELGSFIARADEEENFFARTFGKLFGSRKKFGLDLYGFSKYVVPVPPTGKEQSSLMWKPWKPQLFMNGVDGIERKVRGFGGEAARSPIFIPELQGGWSNHYKTSYTFDDMFGYFGDFYTKLLFESVLAQGCTMTSIHTAYGGTNWGTIGDTDAYTSNDYSACIREYGYTSSRMRDLRQSILFAKSFSDILIKTERVEHPTVSSPIEQIVNLQRHSVITENHGEQVTLTFIRNFSKEKQAVFQINVDYQASSKMLHKIQLQCFLPYKLSFIALGNYTTLNGLKLVFSTLPIYLRTTLPASETTPAREIWIVPVNNTGELAFEGDVVVESNMSPSTRNCDKVVNAVSFDGSPGYAKIRKLGEAVDNCLYVLALDRAALGTLHGFFDESYWGQGQRKTQEEDVIATKQEAQVTSEGQRQRQEQEQLQSNISLRSPVYVVWGTQQVYYNSQSKTLEVSYGEDETELTIISLKPPSNSSIPNASYPLPFVYTVQLTPHHVTSTLDLTPQLRSWQKRVSDLANLSWRPTSLKQSPLEHGLIAGHVLYKTCFPAEYSSLKSAVKLSINVRHRCSIFLNDQFVGGHTVYSKSFRAPGCKNGPELFTSFGKKKYDLTQFLKLPKSEEANVLIIVVENLGINRQMDMFNDVRNPRGLISASFSGLKSSNNPQWSICGVDSRRLDCPFITSGIPDEHKRTGWISLPSLPESGINPSDGLSWWKFSFSHPVSSKLRSELSAPLRLVLYGSFTSYIFLNGTLIGRYYGNGDSSQHDFYLMDGLLKHDEDNTIVLLVYSWEMVVSPDLKVQVRGWEIDDTNKSGNVVRLRRGTEDVESARNGWVVWKTNINL</sequence>
<keyword evidence="4" id="KW-0732">Signal</keyword>
<keyword evidence="6" id="KW-0325">Glycoprotein</keyword>
<protein>
    <recommendedName>
        <fullName evidence="3">beta-galactosidase</fullName>
        <ecNumber evidence="3">3.2.1.23</ecNumber>
    </recommendedName>
</protein>
<evidence type="ECO:0000256" key="9">
    <source>
        <dbReference type="SAM" id="MobiDB-lite"/>
    </source>
</evidence>
<evidence type="ECO:0000256" key="5">
    <source>
        <dbReference type="ARBA" id="ARBA00022801"/>
    </source>
</evidence>
<evidence type="ECO:0000259" key="11">
    <source>
        <dbReference type="Pfam" id="PF13364"/>
    </source>
</evidence>
<dbReference type="GO" id="GO:0004565">
    <property type="term" value="F:beta-galactosidase activity"/>
    <property type="evidence" value="ECO:0007669"/>
    <property type="project" value="UniProtKB-EC"/>
</dbReference>
<dbReference type="SUPFAM" id="SSF51445">
    <property type="entry name" value="(Trans)glycosidases"/>
    <property type="match status" value="1"/>
</dbReference>
<dbReference type="EC" id="3.2.1.23" evidence="3"/>